<evidence type="ECO:0000256" key="5">
    <source>
        <dbReference type="ARBA" id="ARBA00022741"/>
    </source>
</evidence>
<name>A0A5J4JK13_9BACI</name>
<dbReference type="InterPro" id="IPR027417">
    <property type="entry name" value="P-loop_NTPase"/>
</dbReference>
<organism evidence="10 11">
    <name type="scientific">Weizmannia acidilactici</name>
    <dbReference type="NCBI Taxonomy" id="2607726"/>
    <lineage>
        <taxon>Bacteria</taxon>
        <taxon>Bacillati</taxon>
        <taxon>Bacillota</taxon>
        <taxon>Bacilli</taxon>
        <taxon>Bacillales</taxon>
        <taxon>Bacillaceae</taxon>
        <taxon>Heyndrickxia</taxon>
    </lineage>
</organism>
<accession>A0A5J4JK13</accession>
<evidence type="ECO:0000313" key="10">
    <source>
        <dbReference type="EMBL" id="GER70950.1"/>
    </source>
</evidence>
<evidence type="ECO:0000256" key="2">
    <source>
        <dbReference type="ARBA" id="ARBA00022448"/>
    </source>
</evidence>
<keyword evidence="5" id="KW-0547">Nucleotide-binding</keyword>
<keyword evidence="7" id="KW-1133">Transmembrane helix</keyword>
<dbReference type="FunFam" id="3.40.50.300:FF:000221">
    <property type="entry name" value="Multidrug ABC transporter ATP-binding protein"/>
    <property type="match status" value="1"/>
</dbReference>
<keyword evidence="8" id="KW-0472">Membrane</keyword>
<proteinExistence type="predicted"/>
<dbReference type="AlphaFoldDB" id="A0A5J4JK13"/>
<dbReference type="InterPro" id="IPR003593">
    <property type="entry name" value="AAA+_ATPase"/>
</dbReference>
<keyword evidence="3" id="KW-1003">Cell membrane</keyword>
<dbReference type="SMART" id="SM00382">
    <property type="entry name" value="AAA"/>
    <property type="match status" value="1"/>
</dbReference>
<evidence type="ECO:0000256" key="8">
    <source>
        <dbReference type="ARBA" id="ARBA00023136"/>
    </source>
</evidence>
<protein>
    <recommendedName>
        <fullName evidence="9">ABC transporter domain-containing protein</fullName>
    </recommendedName>
</protein>
<keyword evidence="4" id="KW-0812">Transmembrane</keyword>
<dbReference type="InterPro" id="IPR003439">
    <property type="entry name" value="ABC_transporter-like_ATP-bd"/>
</dbReference>
<dbReference type="Proteomes" id="UP000391919">
    <property type="component" value="Unassembled WGS sequence"/>
</dbReference>
<dbReference type="GO" id="GO:0016887">
    <property type="term" value="F:ATP hydrolysis activity"/>
    <property type="evidence" value="ECO:0007669"/>
    <property type="project" value="InterPro"/>
</dbReference>
<gene>
    <name evidence="10" type="ORF">BpJC7_22530</name>
</gene>
<comment type="caution">
    <text evidence="10">The sequence shown here is derived from an EMBL/GenBank/DDBJ whole genome shotgun (WGS) entry which is preliminary data.</text>
</comment>
<feature type="domain" description="ABC transporter" evidence="9">
    <location>
        <begin position="1"/>
        <end position="233"/>
    </location>
</feature>
<keyword evidence="2" id="KW-0813">Transport</keyword>
<sequence length="243" mass="27018">MFDHVTFRYPATNRDVLRDISFAVRPKEKIAVLGATGSGKTALFQLIPRLYDTSSGGILIDGIPVSSFRLKTLRDQIGYVPQESLLFSGTISENLKWGKRDASLEEMVQAAKDAQIYETIETLPEQFETLIGQKGVNFSGGQKLQLSIARALIRRPKILLLDDSTSALDLKTEAKLLASLEKYDCTILMITQKVSTAMAADRILILNDGAVAAYGPHHELMETSPLYRKIVESQFVKEWTHDA</sequence>
<keyword evidence="11" id="KW-1185">Reference proteome</keyword>
<dbReference type="PANTHER" id="PTHR24221">
    <property type="entry name" value="ATP-BINDING CASSETTE SUB-FAMILY B"/>
    <property type="match status" value="1"/>
</dbReference>
<dbReference type="PROSITE" id="PS50893">
    <property type="entry name" value="ABC_TRANSPORTER_2"/>
    <property type="match status" value="1"/>
</dbReference>
<evidence type="ECO:0000256" key="1">
    <source>
        <dbReference type="ARBA" id="ARBA00004651"/>
    </source>
</evidence>
<dbReference type="Gene3D" id="3.40.50.300">
    <property type="entry name" value="P-loop containing nucleotide triphosphate hydrolases"/>
    <property type="match status" value="1"/>
</dbReference>
<reference evidence="10 11" key="1">
    <citation type="submission" date="2019-09" db="EMBL/GenBank/DDBJ databases">
        <title>Draft genome sequence of Bacillus sp. JC-7.</title>
        <authorList>
            <person name="Tanaka N."/>
            <person name="Shiwa Y."/>
            <person name="Fujita N."/>
            <person name="Tanasupawat S."/>
        </authorList>
    </citation>
    <scope>NUCLEOTIDE SEQUENCE [LARGE SCALE GENOMIC DNA]</scope>
    <source>
        <strain evidence="10 11">JC-7</strain>
    </source>
</reference>
<evidence type="ECO:0000313" key="11">
    <source>
        <dbReference type="Proteomes" id="UP000391919"/>
    </source>
</evidence>
<dbReference type="GO" id="GO:0005886">
    <property type="term" value="C:plasma membrane"/>
    <property type="evidence" value="ECO:0007669"/>
    <property type="project" value="UniProtKB-SubCell"/>
</dbReference>
<dbReference type="SUPFAM" id="SSF52540">
    <property type="entry name" value="P-loop containing nucleoside triphosphate hydrolases"/>
    <property type="match status" value="1"/>
</dbReference>
<dbReference type="EMBL" id="BKZQ01000031">
    <property type="protein sequence ID" value="GER70950.1"/>
    <property type="molecule type" value="Genomic_DNA"/>
</dbReference>
<dbReference type="Pfam" id="PF00005">
    <property type="entry name" value="ABC_tran"/>
    <property type="match status" value="1"/>
</dbReference>
<dbReference type="PANTHER" id="PTHR24221:SF276">
    <property type="entry name" value="ABC TRANSPORTER, ATP-BINDING_PERMEASE PROTEIN"/>
    <property type="match status" value="1"/>
</dbReference>
<evidence type="ECO:0000256" key="3">
    <source>
        <dbReference type="ARBA" id="ARBA00022475"/>
    </source>
</evidence>
<evidence type="ECO:0000256" key="7">
    <source>
        <dbReference type="ARBA" id="ARBA00022989"/>
    </source>
</evidence>
<comment type="subcellular location">
    <subcellularLocation>
        <location evidence="1">Cell membrane</location>
        <topology evidence="1">Multi-pass membrane protein</topology>
    </subcellularLocation>
</comment>
<dbReference type="InterPro" id="IPR039421">
    <property type="entry name" value="Type_1_exporter"/>
</dbReference>
<evidence type="ECO:0000256" key="6">
    <source>
        <dbReference type="ARBA" id="ARBA00022840"/>
    </source>
</evidence>
<keyword evidence="6" id="KW-0067">ATP-binding</keyword>
<evidence type="ECO:0000256" key="4">
    <source>
        <dbReference type="ARBA" id="ARBA00022692"/>
    </source>
</evidence>
<evidence type="ECO:0000259" key="9">
    <source>
        <dbReference type="PROSITE" id="PS50893"/>
    </source>
</evidence>
<dbReference type="GO" id="GO:0005524">
    <property type="term" value="F:ATP binding"/>
    <property type="evidence" value="ECO:0007669"/>
    <property type="project" value="UniProtKB-KW"/>
</dbReference>
<dbReference type="GO" id="GO:0042626">
    <property type="term" value="F:ATPase-coupled transmembrane transporter activity"/>
    <property type="evidence" value="ECO:0007669"/>
    <property type="project" value="TreeGrafter"/>
</dbReference>